<feature type="region of interest" description="Disordered" evidence="1">
    <location>
        <begin position="78"/>
        <end position="106"/>
    </location>
</feature>
<keyword evidence="4" id="KW-1185">Reference proteome</keyword>
<feature type="compositionally biased region" description="Polar residues" evidence="1">
    <location>
        <begin position="419"/>
        <end position="434"/>
    </location>
</feature>
<sequence>MVIAIFFYLARPTKSDLNKTYDKFGAATKEKFDKLKEQFEKFKKFFDRSTEKEDTNIYIETEDEPGDISIKNLLTIEIPGKNDPDTDEKKSDKHSNEDVNEKTKEADVKVKEVDEEADEINEKALEIIEQIFIMIPDTSSSIIKDIFKGDIYKDSEISSDVQSKINEKMFEILRKISIKISQKSSDTCYVDNILSANISTVITFASDSKQTQLTTKINLLKEIKSPDIKRIIFAEIHIETAIILLRKLFDVLLEKFEDVTNVPKQISKAEEEMKENIPKISENIKKVLPGNSDTIDKTFSGIVNETEKVNKFANDLKISNKKDDKSNGKEKADDKKEKTDDEASKIVKKAEEMSFEISKKFKDEISKNIQEKIEEIFYKILNEVYYNIKMDDKPVTSNEGQMSSKKIQDDDKTDEPGQETYNKEQSFSENMQNDQSYDIKILDDEPVTSNEEQASSKQIQFDDKTAKQFSENIQTDQSIITYKINEIRNIFSKIKKEKIDIINKDENVLTKSLKDNLTKSLKEILTKEDSKDLDVEHIIFIICAILDSESLLFIDNISRDYTKKLKSHVQKSKHLSKDIQKNIKEYVKKFIVIRVLIEVICKNIPLLIIMAIYTSEIVVIGYMPIMALITSCLKFLSCFTSKNGQT</sequence>
<name>A0ABM8VZI4_GIGMA</name>
<protein>
    <submittedName>
        <fullName evidence="3">8438_t:CDS:1</fullName>
    </submittedName>
</protein>
<dbReference type="EMBL" id="CAJVQB010000394">
    <property type="protein sequence ID" value="CAG8486348.1"/>
    <property type="molecule type" value="Genomic_DNA"/>
</dbReference>
<feature type="transmembrane region" description="Helical" evidence="2">
    <location>
        <begin position="619"/>
        <end position="639"/>
    </location>
</feature>
<evidence type="ECO:0000256" key="1">
    <source>
        <dbReference type="SAM" id="MobiDB-lite"/>
    </source>
</evidence>
<evidence type="ECO:0000313" key="4">
    <source>
        <dbReference type="Proteomes" id="UP000789901"/>
    </source>
</evidence>
<feature type="region of interest" description="Disordered" evidence="1">
    <location>
        <begin position="320"/>
        <end position="344"/>
    </location>
</feature>
<feature type="compositionally biased region" description="Basic and acidic residues" evidence="1">
    <location>
        <begin position="80"/>
        <end position="106"/>
    </location>
</feature>
<dbReference type="Proteomes" id="UP000789901">
    <property type="component" value="Unassembled WGS sequence"/>
</dbReference>
<feature type="region of interest" description="Disordered" evidence="1">
    <location>
        <begin position="394"/>
        <end position="434"/>
    </location>
</feature>
<organism evidence="3 4">
    <name type="scientific">Gigaspora margarita</name>
    <dbReference type="NCBI Taxonomy" id="4874"/>
    <lineage>
        <taxon>Eukaryota</taxon>
        <taxon>Fungi</taxon>
        <taxon>Fungi incertae sedis</taxon>
        <taxon>Mucoromycota</taxon>
        <taxon>Glomeromycotina</taxon>
        <taxon>Glomeromycetes</taxon>
        <taxon>Diversisporales</taxon>
        <taxon>Gigasporaceae</taxon>
        <taxon>Gigaspora</taxon>
    </lineage>
</organism>
<keyword evidence="2" id="KW-0812">Transmembrane</keyword>
<keyword evidence="2" id="KW-0472">Membrane</keyword>
<feature type="transmembrane region" description="Helical" evidence="2">
    <location>
        <begin position="591"/>
        <end position="613"/>
    </location>
</feature>
<proteinExistence type="predicted"/>
<comment type="caution">
    <text evidence="3">The sequence shown here is derived from an EMBL/GenBank/DDBJ whole genome shotgun (WGS) entry which is preliminary data.</text>
</comment>
<feature type="compositionally biased region" description="Polar residues" evidence="1">
    <location>
        <begin position="395"/>
        <end position="405"/>
    </location>
</feature>
<evidence type="ECO:0000313" key="3">
    <source>
        <dbReference type="EMBL" id="CAG8486348.1"/>
    </source>
</evidence>
<evidence type="ECO:0000256" key="2">
    <source>
        <dbReference type="SAM" id="Phobius"/>
    </source>
</evidence>
<accession>A0ABM8VZI4</accession>
<feature type="transmembrane region" description="Helical" evidence="2">
    <location>
        <begin position="537"/>
        <end position="554"/>
    </location>
</feature>
<reference evidence="3 4" key="1">
    <citation type="submission" date="2021-06" db="EMBL/GenBank/DDBJ databases">
        <authorList>
            <person name="Kallberg Y."/>
            <person name="Tangrot J."/>
            <person name="Rosling A."/>
        </authorList>
    </citation>
    <scope>NUCLEOTIDE SEQUENCE [LARGE SCALE GENOMIC DNA]</scope>
    <source>
        <strain evidence="3 4">120-4 pot B 10/14</strain>
    </source>
</reference>
<gene>
    <name evidence="3" type="ORF">GMARGA_LOCUS1498</name>
</gene>
<keyword evidence="2" id="KW-1133">Transmembrane helix</keyword>